<gene>
    <name evidence="1" type="ORF">BN997_00526</name>
</gene>
<accession>A0A0A1MM11</accession>
<reference evidence="1 2" key="1">
    <citation type="submission" date="2014-11" db="EMBL/GenBank/DDBJ databases">
        <authorList>
            <person name="Urmite Genomes Urmite Genomes"/>
        </authorList>
    </citation>
    <scope>NUCLEOTIDE SEQUENCE [LARGE SCALE GENOMIC DNA]</scope>
    <source>
        <strain evidence="1 2">Oc5</strain>
    </source>
</reference>
<organism evidence="1 2">
    <name type="scientific">Oceanobacillus oncorhynchi</name>
    <dbReference type="NCBI Taxonomy" id="545501"/>
    <lineage>
        <taxon>Bacteria</taxon>
        <taxon>Bacillati</taxon>
        <taxon>Bacillota</taxon>
        <taxon>Bacilli</taxon>
        <taxon>Bacillales</taxon>
        <taxon>Bacillaceae</taxon>
        <taxon>Oceanobacillus</taxon>
    </lineage>
</organism>
<evidence type="ECO:0000313" key="2">
    <source>
        <dbReference type="Proteomes" id="UP000040453"/>
    </source>
</evidence>
<dbReference type="Proteomes" id="UP000040453">
    <property type="component" value="Unassembled WGS sequence"/>
</dbReference>
<name>A0A0A1MM11_9BACI</name>
<dbReference type="EMBL" id="CDGG01000001">
    <property type="protein sequence ID" value="CEI80717.1"/>
    <property type="molecule type" value="Genomic_DNA"/>
</dbReference>
<protein>
    <submittedName>
        <fullName evidence="1">Uncharacterized protein</fullName>
    </submittedName>
</protein>
<keyword evidence="2" id="KW-1185">Reference proteome</keyword>
<dbReference type="AlphaFoldDB" id="A0A0A1MM11"/>
<sequence>MRSSQLTTFVHKVEKRLWAVTDDKATYQAGLNELKEKVKLQEEINSLFNNNVSSGISTDELEIKSSERIDTPNVEGKGNFYDTMRTAVNYYNNSFDVFENVQQEIEETKKELISLNAVDNLEVSIDSITDSTLSDLAYTDAKELLDIRNKFTDYFNTHNGYHLIQSDYSTPDVNDESDYPSRINFNYPGSWKEGYVWYADGIHFDKTFDNVIFDSNYNSYYIIGTEWYDTVAEELGIYGIRISFIDNNTIAIRDKPALFDPDEIEYEKLAEGETASQFNALQQIDFENTNQVINSPEQAKNQIEKYSEYIFDEDLKIEFGEATEYGYRFNIIGEPSWRTLNPENGYNSLRYIFVSNDGDIVAN</sequence>
<evidence type="ECO:0000313" key="1">
    <source>
        <dbReference type="EMBL" id="CEI80717.1"/>
    </source>
</evidence>
<proteinExistence type="predicted"/>